<evidence type="ECO:0000313" key="9">
    <source>
        <dbReference type="Proteomes" id="UP000569903"/>
    </source>
</evidence>
<dbReference type="Gene3D" id="3.30.420.40">
    <property type="match status" value="2"/>
</dbReference>
<keyword evidence="2" id="KW-0597">Phosphoprotein</keyword>
<dbReference type="InterPro" id="IPR018485">
    <property type="entry name" value="FGGY_C"/>
</dbReference>
<dbReference type="InterPro" id="IPR018484">
    <property type="entry name" value="FGGY_N"/>
</dbReference>
<proteinExistence type="inferred from homology"/>
<dbReference type="PANTHER" id="PTHR43095:SF2">
    <property type="entry name" value="GLUCONOKINASE"/>
    <property type="match status" value="1"/>
</dbReference>
<evidence type="ECO:0000313" key="8">
    <source>
        <dbReference type="EMBL" id="MBC1458956.1"/>
    </source>
</evidence>
<dbReference type="EMBL" id="JAARQN010000017">
    <property type="protein sequence ID" value="MBC1458956.1"/>
    <property type="molecule type" value="Genomic_DNA"/>
</dbReference>
<evidence type="ECO:0000256" key="5">
    <source>
        <dbReference type="RuleBase" id="RU003733"/>
    </source>
</evidence>
<evidence type="ECO:0000256" key="3">
    <source>
        <dbReference type="ARBA" id="ARBA00022679"/>
    </source>
</evidence>
<dbReference type="InterPro" id="IPR043129">
    <property type="entry name" value="ATPase_NBD"/>
</dbReference>
<dbReference type="InterPro" id="IPR018483">
    <property type="entry name" value="Carb_kinase_FGGY_CS"/>
</dbReference>
<keyword evidence="4 5" id="KW-0418">Kinase</keyword>
<evidence type="ECO:0000259" key="7">
    <source>
        <dbReference type="Pfam" id="PF02782"/>
    </source>
</evidence>
<organism evidence="8 9">
    <name type="scientific">Listeria newyorkensis</name>
    <dbReference type="NCBI Taxonomy" id="1497681"/>
    <lineage>
        <taxon>Bacteria</taxon>
        <taxon>Bacillati</taxon>
        <taxon>Bacillota</taxon>
        <taxon>Bacilli</taxon>
        <taxon>Bacillales</taxon>
        <taxon>Listeriaceae</taxon>
        <taxon>Listeria</taxon>
    </lineage>
</organism>
<dbReference type="InterPro" id="IPR050406">
    <property type="entry name" value="FGGY_Carb_Kinase"/>
</dbReference>
<evidence type="ECO:0000256" key="1">
    <source>
        <dbReference type="ARBA" id="ARBA00009156"/>
    </source>
</evidence>
<evidence type="ECO:0000259" key="6">
    <source>
        <dbReference type="Pfam" id="PF00370"/>
    </source>
</evidence>
<dbReference type="CDD" id="cd07770">
    <property type="entry name" value="ASKHA_NBD_FGGY_GntK"/>
    <property type="match status" value="1"/>
</dbReference>
<dbReference type="SUPFAM" id="SSF53067">
    <property type="entry name" value="Actin-like ATPase domain"/>
    <property type="match status" value="2"/>
</dbReference>
<dbReference type="Pfam" id="PF02782">
    <property type="entry name" value="FGGY_C"/>
    <property type="match status" value="1"/>
</dbReference>
<comment type="similarity">
    <text evidence="1 5">Belongs to the FGGY kinase family.</text>
</comment>
<accession>A0A841Z2I8</accession>
<dbReference type="RefSeq" id="WP_185390125.1">
    <property type="nucleotide sequence ID" value="NZ_JAARQN010000017.1"/>
</dbReference>
<gene>
    <name evidence="8" type="ORF">HB850_14415</name>
</gene>
<dbReference type="GO" id="GO:0016301">
    <property type="term" value="F:kinase activity"/>
    <property type="evidence" value="ECO:0007669"/>
    <property type="project" value="UniProtKB-KW"/>
</dbReference>
<reference evidence="8 9" key="1">
    <citation type="submission" date="2020-03" db="EMBL/GenBank/DDBJ databases">
        <title>Soil Listeria distribution.</title>
        <authorList>
            <person name="Liao J."/>
            <person name="Wiedmann M."/>
        </authorList>
    </citation>
    <scope>NUCLEOTIDE SEQUENCE [LARGE SCALE GENOMIC DNA]</scope>
    <source>
        <strain evidence="8 9">FSL L7-1614</strain>
    </source>
</reference>
<comment type="caution">
    <text evidence="8">The sequence shown here is derived from an EMBL/GenBank/DDBJ whole genome shotgun (WGS) entry which is preliminary data.</text>
</comment>
<dbReference type="Proteomes" id="UP000569903">
    <property type="component" value="Unassembled WGS sequence"/>
</dbReference>
<sequence>MEDLLLAIDVGTTAIKCIVFNEEKAIYTKSARIKTYKEGDKSTQNPLEILASIKRNISEITTLYSDIHTISFSTAMHTLIPESSEKESNTMFLWSDNRAADTVSEFKRNSQRTFLFYGKTGTPIHGMSPFAKLLYFKERRNDWFNNVSRWHDMKSFLMSYFVDAFITDFSIASATGLFNSIDFKWDEEILAFLQLSPGKLPRLVHPKTVFNISEKVALELGMKRNTKIMIGSSDGCLASLASAQQNSAAESLTLGTSGSIRQLSTTRYLGPEMESFCYYVDEDQWVVGGPTNNGGIALEWLSDLFYEDKSKIFDHLHHLHKAPDLFFFPYIQGERAPIWNEKQTGSFKGLSITHGRPEIIQSVLEGIIFNLRHILSLLPATYEENPLVLNGGAVKNKEIAQMIASVLNRECLVSGNTEPTQGLFYWWKNGKQVETESTPIDFYVPIESEQDYYNEKFGRFIEILKDEMRVAEIN</sequence>
<dbReference type="GO" id="GO:0005975">
    <property type="term" value="P:carbohydrate metabolic process"/>
    <property type="evidence" value="ECO:0007669"/>
    <property type="project" value="InterPro"/>
</dbReference>
<dbReference type="InterPro" id="IPR000577">
    <property type="entry name" value="Carb_kinase_FGGY"/>
</dbReference>
<dbReference type="AlphaFoldDB" id="A0A841Z2I8"/>
<dbReference type="PANTHER" id="PTHR43095">
    <property type="entry name" value="SUGAR KINASE"/>
    <property type="match status" value="1"/>
</dbReference>
<feature type="domain" description="Carbohydrate kinase FGGY N-terminal" evidence="6">
    <location>
        <begin position="5"/>
        <end position="240"/>
    </location>
</feature>
<evidence type="ECO:0008006" key="10">
    <source>
        <dbReference type="Google" id="ProtNLM"/>
    </source>
</evidence>
<dbReference type="PROSITE" id="PS00445">
    <property type="entry name" value="FGGY_KINASES_2"/>
    <property type="match status" value="1"/>
</dbReference>
<evidence type="ECO:0000256" key="2">
    <source>
        <dbReference type="ARBA" id="ARBA00022553"/>
    </source>
</evidence>
<feature type="domain" description="Carbohydrate kinase FGGY C-terminal" evidence="7">
    <location>
        <begin position="253"/>
        <end position="420"/>
    </location>
</feature>
<keyword evidence="3 5" id="KW-0808">Transferase</keyword>
<dbReference type="PIRSF" id="PIRSF000538">
    <property type="entry name" value="GlpK"/>
    <property type="match status" value="1"/>
</dbReference>
<evidence type="ECO:0000256" key="4">
    <source>
        <dbReference type="ARBA" id="ARBA00022777"/>
    </source>
</evidence>
<protein>
    <recommendedName>
        <fullName evidence="10">Gluconokinase</fullName>
    </recommendedName>
</protein>
<name>A0A841Z2I8_9LIST</name>
<dbReference type="GO" id="GO:0016773">
    <property type="term" value="F:phosphotransferase activity, alcohol group as acceptor"/>
    <property type="evidence" value="ECO:0007669"/>
    <property type="project" value="InterPro"/>
</dbReference>
<dbReference type="Pfam" id="PF00370">
    <property type="entry name" value="FGGY_N"/>
    <property type="match status" value="1"/>
</dbReference>